<evidence type="ECO:0000256" key="1">
    <source>
        <dbReference type="SAM" id="MobiDB-lite"/>
    </source>
</evidence>
<reference evidence="3" key="1">
    <citation type="journal article" date="2020" name="Nature">
        <title>Giant virus diversity and host interactions through global metagenomics.</title>
        <authorList>
            <person name="Schulz F."/>
            <person name="Roux S."/>
            <person name="Paez-Espino D."/>
            <person name="Jungbluth S."/>
            <person name="Walsh D.A."/>
            <person name="Denef V.J."/>
            <person name="McMahon K.D."/>
            <person name="Konstantinidis K.T."/>
            <person name="Eloe-Fadrosh E.A."/>
            <person name="Kyrpides N.C."/>
            <person name="Woyke T."/>
        </authorList>
    </citation>
    <scope>NUCLEOTIDE SEQUENCE</scope>
    <source>
        <strain evidence="3">GVMAG-M-3300009180-45</strain>
    </source>
</reference>
<keyword evidence="2" id="KW-1133">Transmembrane helix</keyword>
<dbReference type="AlphaFoldDB" id="A0A6C0F259"/>
<keyword evidence="2" id="KW-0812">Transmembrane</keyword>
<evidence type="ECO:0000313" key="3">
    <source>
        <dbReference type="EMBL" id="QHT35404.1"/>
    </source>
</evidence>
<protein>
    <submittedName>
        <fullName evidence="3">Uncharacterized protein</fullName>
    </submittedName>
</protein>
<dbReference type="EMBL" id="MN739021">
    <property type="protein sequence ID" value="QHT35404.1"/>
    <property type="molecule type" value="Genomic_DNA"/>
</dbReference>
<accession>A0A6C0F259</accession>
<proteinExistence type="predicted"/>
<sequence>MDVWNILSVGASTLVMLALIHVAVFYVVKTMYPPAPVRAPEPVAAPVVRFAEPPVAPVAPAPPEIPLVTTKLPPPVDTRDPGPARTSQPTFSEAPQEKQVANIPTNVPTYESLLSAVSSGKEGIPNLGPMSGASV</sequence>
<feature type="transmembrane region" description="Helical" evidence="2">
    <location>
        <begin position="6"/>
        <end position="28"/>
    </location>
</feature>
<evidence type="ECO:0000256" key="2">
    <source>
        <dbReference type="SAM" id="Phobius"/>
    </source>
</evidence>
<keyword evidence="2" id="KW-0472">Membrane</keyword>
<organism evidence="3">
    <name type="scientific">viral metagenome</name>
    <dbReference type="NCBI Taxonomy" id="1070528"/>
    <lineage>
        <taxon>unclassified sequences</taxon>
        <taxon>metagenomes</taxon>
        <taxon>organismal metagenomes</taxon>
    </lineage>
</organism>
<feature type="region of interest" description="Disordered" evidence="1">
    <location>
        <begin position="62"/>
        <end position="104"/>
    </location>
</feature>
<name>A0A6C0F259_9ZZZZ</name>